<dbReference type="EC" id="1.13.11.18" evidence="13"/>
<sequence>SERSVTFWACVPPVWRKKCAGVLFQKSAEAAVKKTSMSFKCSTKELLRAAWHSRFPRPNGGSHLRAGSPATGIVRFARLLSADTKAKNDVLFRQLFDEKSWTYTYLLADLNSKEALLIDPVLEQVERDVKLINELDLRLVYAVNTHAHADHITGSGKLKGILKGCRSVIAAASKARADKHLNPGDVFGVGCVKLEARATPGHTNGCMTYVWHDLRKAFTGDALLIRGCGRTDFQQELLYDSVHSQILSLPEDYNLYPAHDYKGLTTTTVWEELKYNPRLTKSKAEFVDIMNSLNLDYPKMIDKAVPANLVCGLDDSAASVR</sequence>
<dbReference type="GO" id="GO:0046872">
    <property type="term" value="F:metal ion binding"/>
    <property type="evidence" value="ECO:0007669"/>
    <property type="project" value="UniProtKB-KW"/>
</dbReference>
<dbReference type="GO" id="GO:0050313">
    <property type="term" value="F:sulfur dioxygenase activity"/>
    <property type="evidence" value="ECO:0007669"/>
    <property type="project" value="UniProtKB-EC"/>
</dbReference>
<dbReference type="PANTHER" id="PTHR43084:SF1">
    <property type="entry name" value="PERSULFIDE DIOXYGENASE ETHE1, MITOCHONDRIAL"/>
    <property type="match status" value="1"/>
</dbReference>
<name>G3MHQ5_AMBMU</name>
<dbReference type="GO" id="GO:0006749">
    <property type="term" value="P:glutathione metabolic process"/>
    <property type="evidence" value="ECO:0007669"/>
    <property type="project" value="InterPro"/>
</dbReference>
<keyword evidence="9" id="KW-0408">Iron</keyword>
<dbReference type="GO" id="GO:0031123">
    <property type="term" value="P:RNA 3'-end processing"/>
    <property type="evidence" value="ECO:0007669"/>
    <property type="project" value="UniProtKB-ARBA"/>
</dbReference>
<evidence type="ECO:0000256" key="7">
    <source>
        <dbReference type="ARBA" id="ARBA00022990"/>
    </source>
</evidence>
<dbReference type="InterPro" id="IPR051682">
    <property type="entry name" value="Mito_Persulfide_Diox"/>
</dbReference>
<comment type="subunit">
    <text evidence="12">Homodimer. Monomer. Interacts with TST. May interact with RELA.</text>
</comment>
<dbReference type="CDD" id="cd07724">
    <property type="entry name" value="POD-like_MBL-fold"/>
    <property type="match status" value="1"/>
</dbReference>
<keyword evidence="4" id="KW-0479">Metal-binding</keyword>
<dbReference type="InterPro" id="IPR044528">
    <property type="entry name" value="POD-like_MBL-fold"/>
</dbReference>
<dbReference type="SMART" id="SM00849">
    <property type="entry name" value="Lactamase_B"/>
    <property type="match status" value="1"/>
</dbReference>
<evidence type="ECO:0000256" key="13">
    <source>
        <dbReference type="ARBA" id="ARBA00066686"/>
    </source>
</evidence>
<dbReference type="InterPro" id="IPR001279">
    <property type="entry name" value="Metallo-B-lactamas"/>
</dbReference>
<accession>G3MHQ5</accession>
<evidence type="ECO:0000256" key="2">
    <source>
        <dbReference type="ARBA" id="ARBA00004173"/>
    </source>
</evidence>
<reference evidence="17" key="1">
    <citation type="journal article" date="2011" name="PLoS ONE">
        <title>A deep insight into the sialotranscriptome of the gulf coast tick, Amblyomma maculatum.</title>
        <authorList>
            <person name="Karim S."/>
            <person name="Singh P."/>
            <person name="Ribeiro J.M."/>
        </authorList>
    </citation>
    <scope>NUCLEOTIDE SEQUENCE</scope>
    <source>
        <tissue evidence="17">Salivary gland</tissue>
    </source>
</reference>
<dbReference type="GO" id="GO:0005739">
    <property type="term" value="C:mitochondrion"/>
    <property type="evidence" value="ECO:0007669"/>
    <property type="project" value="UniProtKB-SubCell"/>
</dbReference>
<keyword evidence="6" id="KW-0223">Dioxygenase</keyword>
<dbReference type="AlphaFoldDB" id="G3MHQ5"/>
<evidence type="ECO:0000256" key="12">
    <source>
        <dbReference type="ARBA" id="ARBA00065219"/>
    </source>
</evidence>
<dbReference type="GO" id="GO:0070813">
    <property type="term" value="P:hydrogen sulfide metabolic process"/>
    <property type="evidence" value="ECO:0007669"/>
    <property type="project" value="TreeGrafter"/>
</dbReference>
<evidence type="ECO:0000256" key="3">
    <source>
        <dbReference type="ARBA" id="ARBA00006759"/>
    </source>
</evidence>
<feature type="domain" description="Metallo-beta-lactamase" evidence="16">
    <location>
        <begin position="101"/>
        <end position="259"/>
    </location>
</feature>
<keyword evidence="5" id="KW-0809">Transit peptide</keyword>
<evidence type="ECO:0000256" key="5">
    <source>
        <dbReference type="ARBA" id="ARBA00022946"/>
    </source>
</evidence>
<comment type="cofactor">
    <cofactor evidence="1">
        <name>Fe(2+)</name>
        <dbReference type="ChEBI" id="CHEBI:29033"/>
    </cofactor>
</comment>
<dbReference type="EMBL" id="JO841406">
    <property type="protein sequence ID" value="AEO33023.1"/>
    <property type="molecule type" value="mRNA"/>
</dbReference>
<comment type="similarity">
    <text evidence="3">Belongs to the metallo-beta-lactamase superfamily. Glyoxalase II family.</text>
</comment>
<evidence type="ECO:0000256" key="1">
    <source>
        <dbReference type="ARBA" id="ARBA00001954"/>
    </source>
</evidence>
<dbReference type="SUPFAM" id="SSF56281">
    <property type="entry name" value="Metallo-hydrolase/oxidoreductase"/>
    <property type="match status" value="1"/>
</dbReference>
<proteinExistence type="evidence at transcript level"/>
<dbReference type="FunFam" id="3.60.15.10:FF:000013">
    <property type="entry name" value="Persulfide dioxygenase ETHE1, mitochondrial"/>
    <property type="match status" value="1"/>
</dbReference>
<evidence type="ECO:0000256" key="15">
    <source>
        <dbReference type="ARBA" id="ARBA00077964"/>
    </source>
</evidence>
<evidence type="ECO:0000256" key="9">
    <source>
        <dbReference type="ARBA" id="ARBA00023004"/>
    </source>
</evidence>
<organism evidence="17">
    <name type="scientific">Amblyomma maculatum</name>
    <name type="common">Gulf Coast tick</name>
    <dbReference type="NCBI Taxonomy" id="34609"/>
    <lineage>
        <taxon>Eukaryota</taxon>
        <taxon>Metazoa</taxon>
        <taxon>Ecdysozoa</taxon>
        <taxon>Arthropoda</taxon>
        <taxon>Chelicerata</taxon>
        <taxon>Arachnida</taxon>
        <taxon>Acari</taxon>
        <taxon>Parasitiformes</taxon>
        <taxon>Ixodida</taxon>
        <taxon>Ixodoidea</taxon>
        <taxon>Ixodidae</taxon>
        <taxon>Amblyomminae</taxon>
        <taxon>Amblyomma</taxon>
    </lineage>
</organism>
<dbReference type="PANTHER" id="PTHR43084">
    <property type="entry name" value="PERSULFIDE DIOXYGENASE ETHE1"/>
    <property type="match status" value="1"/>
</dbReference>
<evidence type="ECO:0000256" key="10">
    <source>
        <dbReference type="ARBA" id="ARBA00023128"/>
    </source>
</evidence>
<keyword evidence="8" id="KW-0560">Oxidoreductase</keyword>
<dbReference type="Pfam" id="PF00753">
    <property type="entry name" value="Lactamase_B"/>
    <property type="match status" value="1"/>
</dbReference>
<evidence type="ECO:0000313" key="17">
    <source>
        <dbReference type="EMBL" id="AEO33023.1"/>
    </source>
</evidence>
<comment type="catalytic activity">
    <reaction evidence="11">
        <text>S-sulfanylglutathione + O2 + H2O = sulfite + glutathione + 2 H(+)</text>
        <dbReference type="Rhea" id="RHEA:12981"/>
        <dbReference type="ChEBI" id="CHEBI:15377"/>
        <dbReference type="ChEBI" id="CHEBI:15378"/>
        <dbReference type="ChEBI" id="CHEBI:15379"/>
        <dbReference type="ChEBI" id="CHEBI:17359"/>
        <dbReference type="ChEBI" id="CHEBI:57925"/>
        <dbReference type="ChEBI" id="CHEBI:58905"/>
        <dbReference type="EC" id="1.13.11.18"/>
    </reaction>
</comment>
<protein>
    <recommendedName>
        <fullName evidence="14">Persulfide dioxygenase ETHE1, mitochondrial</fullName>
        <ecNumber evidence="13">1.13.11.18</ecNumber>
    </recommendedName>
    <alternativeName>
        <fullName evidence="15">Sulfur dioxygenase ETHE1</fullName>
    </alternativeName>
</protein>
<evidence type="ECO:0000256" key="4">
    <source>
        <dbReference type="ARBA" id="ARBA00022723"/>
    </source>
</evidence>
<dbReference type="Gene3D" id="3.60.15.10">
    <property type="entry name" value="Ribonuclease Z/Hydroxyacylglutathione hydrolase-like"/>
    <property type="match status" value="1"/>
</dbReference>
<keyword evidence="10" id="KW-0496">Mitochondrion</keyword>
<evidence type="ECO:0000256" key="8">
    <source>
        <dbReference type="ARBA" id="ARBA00023002"/>
    </source>
</evidence>
<evidence type="ECO:0000256" key="14">
    <source>
        <dbReference type="ARBA" id="ARBA00067300"/>
    </source>
</evidence>
<keyword evidence="7" id="KW-0007">Acetylation</keyword>
<feature type="non-terminal residue" evidence="17">
    <location>
        <position position="1"/>
    </location>
</feature>
<evidence type="ECO:0000256" key="11">
    <source>
        <dbReference type="ARBA" id="ARBA00050990"/>
    </source>
</evidence>
<evidence type="ECO:0000256" key="6">
    <source>
        <dbReference type="ARBA" id="ARBA00022964"/>
    </source>
</evidence>
<evidence type="ECO:0000259" key="16">
    <source>
        <dbReference type="SMART" id="SM00849"/>
    </source>
</evidence>
<comment type="subcellular location">
    <subcellularLocation>
        <location evidence="2">Mitochondrion</location>
    </subcellularLocation>
</comment>
<dbReference type="InterPro" id="IPR036866">
    <property type="entry name" value="RibonucZ/Hydroxyglut_hydro"/>
</dbReference>